<proteinExistence type="predicted"/>
<accession>A0A6C2U0W9</accession>
<evidence type="ECO:0000313" key="10">
    <source>
        <dbReference type="EMBL" id="VGO13582.1"/>
    </source>
</evidence>
<dbReference type="GO" id="GO:0015293">
    <property type="term" value="F:symporter activity"/>
    <property type="evidence" value="ECO:0007669"/>
    <property type="project" value="UniProtKB-KW"/>
</dbReference>
<protein>
    <submittedName>
        <fullName evidence="10">L-rhamnose-proton symporter</fullName>
    </submittedName>
</protein>
<feature type="transmembrane region" description="Helical" evidence="9">
    <location>
        <begin position="288"/>
        <end position="305"/>
    </location>
</feature>
<evidence type="ECO:0000256" key="6">
    <source>
        <dbReference type="ARBA" id="ARBA00022847"/>
    </source>
</evidence>
<evidence type="ECO:0000256" key="3">
    <source>
        <dbReference type="ARBA" id="ARBA00022519"/>
    </source>
</evidence>
<evidence type="ECO:0000256" key="2">
    <source>
        <dbReference type="ARBA" id="ARBA00022475"/>
    </source>
</evidence>
<feature type="transmembrane region" description="Helical" evidence="9">
    <location>
        <begin position="67"/>
        <end position="91"/>
    </location>
</feature>
<gene>
    <name evidence="10" type="primary">rhaT_2</name>
    <name evidence="10" type="ORF">PDESU_02139</name>
</gene>
<dbReference type="EMBL" id="CAAHFG010000001">
    <property type="protein sequence ID" value="VGO13582.1"/>
    <property type="molecule type" value="Genomic_DNA"/>
</dbReference>
<evidence type="ECO:0000256" key="8">
    <source>
        <dbReference type="ARBA" id="ARBA00023136"/>
    </source>
</evidence>
<dbReference type="RefSeq" id="WP_136079144.1">
    <property type="nucleotide sequence ID" value="NZ_CAAHFG010000001.1"/>
</dbReference>
<dbReference type="AlphaFoldDB" id="A0A6C2U0W9"/>
<feature type="transmembrane region" description="Helical" evidence="9">
    <location>
        <begin position="174"/>
        <end position="195"/>
    </location>
</feature>
<feature type="transmembrane region" description="Helical" evidence="9">
    <location>
        <begin position="6"/>
        <end position="23"/>
    </location>
</feature>
<sequence>MVALGIFLHAVGGFAAGSFYLPLKKVREWSWESGWLVNGFFSWIIAPLVVALLTVPELFGTILSTPTAALGWTFLFGLLWGIGGLTFGLSVRYLGMSLGYGVALGFCAAFGTLVPAIYDGSIITLLTTGPGWVVLSGILVCLIGIGVCGYAGHLKESALTKEEEDKQDFHLGRGLLVAGFAGLMSACMAFAFAAGKPVAEAAAASGTAGLWVNNAVLVVVLLGGFTTNAVWCGYLLRSNGSWKDLSSKDAPLKKNYSFAALAGVTWYLQFMFYGMGSTKMGEYDFTSWTLHMSFVIMASNLWSLYLKEWKGTGRKAIGTLVFGILVIAFSTVLIGLGNYLQGAGGGH</sequence>
<feature type="transmembrane region" description="Helical" evidence="9">
    <location>
        <begin position="35"/>
        <end position="55"/>
    </location>
</feature>
<keyword evidence="2" id="KW-1003">Cell membrane</keyword>
<keyword evidence="7 9" id="KW-1133">Transmembrane helix</keyword>
<evidence type="ECO:0000256" key="5">
    <source>
        <dbReference type="ARBA" id="ARBA00022692"/>
    </source>
</evidence>
<dbReference type="Pfam" id="PF06379">
    <property type="entry name" value="RhaT"/>
    <property type="match status" value="1"/>
</dbReference>
<feature type="transmembrane region" description="Helical" evidence="9">
    <location>
        <begin position="98"/>
        <end position="118"/>
    </location>
</feature>
<evidence type="ECO:0000256" key="1">
    <source>
        <dbReference type="ARBA" id="ARBA00022448"/>
    </source>
</evidence>
<reference evidence="10 11" key="1">
    <citation type="submission" date="2019-04" db="EMBL/GenBank/DDBJ databases">
        <authorList>
            <person name="Van Vliet M D."/>
        </authorList>
    </citation>
    <scope>NUCLEOTIDE SEQUENCE [LARGE SCALE GENOMIC DNA]</scope>
    <source>
        <strain evidence="10 11">F1</strain>
    </source>
</reference>
<evidence type="ECO:0000256" key="9">
    <source>
        <dbReference type="SAM" id="Phobius"/>
    </source>
</evidence>
<keyword evidence="6" id="KW-0769">Symport</keyword>
<dbReference type="GO" id="GO:0016020">
    <property type="term" value="C:membrane"/>
    <property type="evidence" value="ECO:0007669"/>
    <property type="project" value="InterPro"/>
</dbReference>
<keyword evidence="8 9" id="KW-0472">Membrane</keyword>
<feature type="transmembrane region" description="Helical" evidence="9">
    <location>
        <begin position="317"/>
        <end position="340"/>
    </location>
</feature>
<evidence type="ECO:0000256" key="7">
    <source>
        <dbReference type="ARBA" id="ARBA00022989"/>
    </source>
</evidence>
<feature type="transmembrane region" description="Helical" evidence="9">
    <location>
        <begin position="215"/>
        <end position="236"/>
    </location>
</feature>
<evidence type="ECO:0000313" key="11">
    <source>
        <dbReference type="Proteomes" id="UP000366872"/>
    </source>
</evidence>
<dbReference type="GO" id="GO:0015153">
    <property type="term" value="F:rhamnose transmembrane transporter activity"/>
    <property type="evidence" value="ECO:0007669"/>
    <property type="project" value="InterPro"/>
</dbReference>
<name>A0A6C2U0W9_PONDE</name>
<feature type="transmembrane region" description="Helical" evidence="9">
    <location>
        <begin position="256"/>
        <end position="276"/>
    </location>
</feature>
<dbReference type="Proteomes" id="UP000366872">
    <property type="component" value="Unassembled WGS sequence"/>
</dbReference>
<keyword evidence="4" id="KW-0762">Sugar transport</keyword>
<keyword evidence="3" id="KW-0997">Cell inner membrane</keyword>
<keyword evidence="1" id="KW-0813">Transport</keyword>
<evidence type="ECO:0000256" key="4">
    <source>
        <dbReference type="ARBA" id="ARBA00022597"/>
    </source>
</evidence>
<feature type="transmembrane region" description="Helical" evidence="9">
    <location>
        <begin position="130"/>
        <end position="153"/>
    </location>
</feature>
<keyword evidence="5 9" id="KW-0812">Transmembrane</keyword>
<dbReference type="InterPro" id="IPR004673">
    <property type="entry name" value="L-rhamnose-proton_sym_RhaT"/>
</dbReference>
<keyword evidence="11" id="KW-1185">Reference proteome</keyword>
<organism evidence="10 11">
    <name type="scientific">Pontiella desulfatans</name>
    <dbReference type="NCBI Taxonomy" id="2750659"/>
    <lineage>
        <taxon>Bacteria</taxon>
        <taxon>Pseudomonadati</taxon>
        <taxon>Kiritimatiellota</taxon>
        <taxon>Kiritimatiellia</taxon>
        <taxon>Kiritimatiellales</taxon>
        <taxon>Pontiellaceae</taxon>
        <taxon>Pontiella</taxon>
    </lineage>
</organism>